<protein>
    <recommendedName>
        <fullName evidence="1">Transposase IS200-like domain-containing protein</fullName>
    </recommendedName>
</protein>
<dbReference type="PANTHER" id="PTHR33360:SF2">
    <property type="entry name" value="TRANSPOSASE FOR INSERTION SEQUENCE ELEMENT IS200"/>
    <property type="match status" value="1"/>
</dbReference>
<dbReference type="GO" id="GO:0006313">
    <property type="term" value="P:DNA transposition"/>
    <property type="evidence" value="ECO:0007669"/>
    <property type="project" value="InterPro"/>
</dbReference>
<dbReference type="GO" id="GO:0003677">
    <property type="term" value="F:DNA binding"/>
    <property type="evidence" value="ECO:0007669"/>
    <property type="project" value="InterPro"/>
</dbReference>
<evidence type="ECO:0000313" key="2">
    <source>
        <dbReference type="EMBL" id="KJF44198.1"/>
    </source>
</evidence>
<dbReference type="InterPro" id="IPR036515">
    <property type="entry name" value="Transposase_17_sf"/>
</dbReference>
<reference evidence="2 3" key="1">
    <citation type="submission" date="2014-09" db="EMBL/GenBank/DDBJ databases">
        <title>Draft Genome Sequence of Draconibacterium sp. JN14CK-3.</title>
        <authorList>
            <person name="Dong C."/>
            <person name="Lai Q."/>
            <person name="Shao Z."/>
        </authorList>
    </citation>
    <scope>NUCLEOTIDE SEQUENCE [LARGE SCALE GENOMIC DNA]</scope>
    <source>
        <strain evidence="2 3">JN14CK-3</strain>
    </source>
</reference>
<dbReference type="RefSeq" id="WP_045025761.1">
    <property type="nucleotide sequence ID" value="NZ_JRHC01000001.1"/>
</dbReference>
<evidence type="ECO:0000313" key="3">
    <source>
        <dbReference type="Proteomes" id="UP000032544"/>
    </source>
</evidence>
<feature type="domain" description="Transposase IS200-like" evidence="1">
    <location>
        <begin position="5"/>
        <end position="119"/>
    </location>
</feature>
<dbReference type="Pfam" id="PF01797">
    <property type="entry name" value="Y1_Tnp"/>
    <property type="match status" value="1"/>
</dbReference>
<dbReference type="EMBL" id="JRHC01000001">
    <property type="protein sequence ID" value="KJF44198.1"/>
    <property type="molecule type" value="Genomic_DNA"/>
</dbReference>
<accession>A0A0D8JEE9</accession>
<dbReference type="SMART" id="SM01321">
    <property type="entry name" value="Y1_Tnp"/>
    <property type="match status" value="1"/>
</dbReference>
<comment type="caution">
    <text evidence="2">The sequence shown here is derived from an EMBL/GenBank/DDBJ whole genome shotgun (WGS) entry which is preliminary data.</text>
</comment>
<name>A0A0D8JEE9_9BACT</name>
<dbReference type="InterPro" id="IPR002686">
    <property type="entry name" value="Transposase_17"/>
</dbReference>
<dbReference type="AlphaFoldDB" id="A0A0D8JEE9"/>
<gene>
    <name evidence="2" type="ORF">LH29_01335</name>
</gene>
<dbReference type="SUPFAM" id="SSF143422">
    <property type="entry name" value="Transposase IS200-like"/>
    <property type="match status" value="1"/>
</dbReference>
<dbReference type="Proteomes" id="UP000032544">
    <property type="component" value="Unassembled WGS sequence"/>
</dbReference>
<keyword evidence="3" id="KW-1185">Reference proteome</keyword>
<dbReference type="GO" id="GO:0004803">
    <property type="term" value="F:transposase activity"/>
    <property type="evidence" value="ECO:0007669"/>
    <property type="project" value="InterPro"/>
</dbReference>
<evidence type="ECO:0000259" key="1">
    <source>
        <dbReference type="SMART" id="SM01321"/>
    </source>
</evidence>
<dbReference type="PANTHER" id="PTHR33360">
    <property type="entry name" value="TRANSPOSASE FOR INSERTION SEQUENCE ELEMENT IS200"/>
    <property type="match status" value="1"/>
</dbReference>
<proteinExistence type="predicted"/>
<sequence>MKIEYNNLYTHFILTTYKRVAIISEKNRERIEKYITGIVSHQHSKLYAIYANPEHVHFLVSRSPHISEEELLEIVSSSTERFINSNKLVAGKFAWQQSASAFSVSKSDVDRVCKYILNQPEHHKKTTFEEEYQKFIEHYQTGINNQ</sequence>
<dbReference type="Gene3D" id="3.30.70.1290">
    <property type="entry name" value="Transposase IS200-like"/>
    <property type="match status" value="1"/>
</dbReference>
<organism evidence="2 3">
    <name type="scientific">Draconibacterium sediminis</name>
    <dbReference type="NCBI Taxonomy" id="1544798"/>
    <lineage>
        <taxon>Bacteria</taxon>
        <taxon>Pseudomonadati</taxon>
        <taxon>Bacteroidota</taxon>
        <taxon>Bacteroidia</taxon>
        <taxon>Marinilabiliales</taxon>
        <taxon>Prolixibacteraceae</taxon>
        <taxon>Draconibacterium</taxon>
    </lineage>
</organism>
<dbReference type="OrthoDB" id="9797997at2"/>